<feature type="signal peptide" evidence="1">
    <location>
        <begin position="1"/>
        <end position="19"/>
    </location>
</feature>
<gene>
    <name evidence="2" type="ORF">IM755_04970</name>
</gene>
<dbReference type="EMBL" id="JADFTZ010000001">
    <property type="protein sequence ID" value="MBE9576055.1"/>
    <property type="molecule type" value="Genomic_DNA"/>
</dbReference>
<organism evidence="2 3">
    <name type="scientific">Flavobacterium proteolyticum</name>
    <dbReference type="NCBI Taxonomy" id="2911683"/>
    <lineage>
        <taxon>Bacteria</taxon>
        <taxon>Pseudomonadati</taxon>
        <taxon>Bacteroidota</taxon>
        <taxon>Flavobacteriia</taxon>
        <taxon>Flavobacteriales</taxon>
        <taxon>Flavobacteriaceae</taxon>
        <taxon>Flavobacterium</taxon>
    </lineage>
</organism>
<evidence type="ECO:0000313" key="2">
    <source>
        <dbReference type="EMBL" id="MBE9576055.1"/>
    </source>
</evidence>
<feature type="chain" id="PRO_5046344947" description="Long-chain fatty acid transport protein" evidence="1">
    <location>
        <begin position="20"/>
        <end position="421"/>
    </location>
</feature>
<comment type="caution">
    <text evidence="2">The sequence shown here is derived from an EMBL/GenBank/DDBJ whole genome shotgun (WGS) entry which is preliminary data.</text>
</comment>
<evidence type="ECO:0008006" key="4">
    <source>
        <dbReference type="Google" id="ProtNLM"/>
    </source>
</evidence>
<dbReference type="Gene3D" id="2.40.160.60">
    <property type="entry name" value="Outer membrane protein transport protein (OMPP1/FadL/TodX)"/>
    <property type="match status" value="1"/>
</dbReference>
<proteinExistence type="predicted"/>
<accession>A0ABR9WQ65</accession>
<dbReference type="Proteomes" id="UP000656274">
    <property type="component" value="Unassembled WGS sequence"/>
</dbReference>
<sequence length="421" mass="47183">MIKKLIVFASILFSIVSWSQENTASPYSYYGLGEIKFKGTEDARSMGGIGIVADSIHFNLLNPASYSKIKFSTFAIGSTSTFSTFETNGNSEKAKRTNLNYLAVGLPIKKFGVSFGLMPYSAVGYKIESNSHNDADNSDRTKISTGNGNINRLFIGSSYAINKKLSFGFNINYNFGVVETEFIETIYAPVELQLRTRERNNSNINGFSFNTGVYYSRNLNQKLKLNSSFVYSPEATLVSENSRNIATIFYNIYGGEIISLPTQDIPVEDQKMKIPAKYTFGSGIGMDKKWFLGAEISFQENSKLRNRFKDISNATFENSTRISLGGYFVPKHDSFSNYFSRVIYRAGFRYENTGLVIRNESINDYGMTFGIGLPVGLSKINLGFEIGKKGTTSQGLVQENYFNLNIGLSLNDLWFRKREIN</sequence>
<keyword evidence="1" id="KW-0732">Signal</keyword>
<reference evidence="2 3" key="1">
    <citation type="submission" date="2020-10" db="EMBL/GenBank/DDBJ databases">
        <title>The genome sequence of Flavobacterium aquaticum 1Y8A.</title>
        <authorList>
            <person name="Liu Y."/>
        </authorList>
    </citation>
    <scope>NUCLEOTIDE SEQUENCE [LARGE SCALE GENOMIC DNA]</scope>
    <source>
        <strain evidence="2 3">1Y8A</strain>
    </source>
</reference>
<evidence type="ECO:0000313" key="3">
    <source>
        <dbReference type="Proteomes" id="UP000656274"/>
    </source>
</evidence>
<name>A0ABR9WQ65_9FLAO</name>
<dbReference type="SUPFAM" id="SSF56935">
    <property type="entry name" value="Porins"/>
    <property type="match status" value="1"/>
</dbReference>
<keyword evidence="3" id="KW-1185">Reference proteome</keyword>
<dbReference type="RefSeq" id="WP_194094203.1">
    <property type="nucleotide sequence ID" value="NZ_JADFTZ010000001.1"/>
</dbReference>
<evidence type="ECO:0000256" key="1">
    <source>
        <dbReference type="SAM" id="SignalP"/>
    </source>
</evidence>
<protein>
    <recommendedName>
        <fullName evidence="4">Long-chain fatty acid transport protein</fullName>
    </recommendedName>
</protein>